<comment type="caution">
    <text evidence="1">The sequence shown here is derived from an EMBL/GenBank/DDBJ whole genome shotgun (WGS) entry which is preliminary data.</text>
</comment>
<protein>
    <submittedName>
        <fullName evidence="1">Uncharacterized protein</fullName>
    </submittedName>
</protein>
<proteinExistence type="predicted"/>
<gene>
    <name evidence="1" type="ORF">LCGC14_2351060</name>
</gene>
<accession>A0A0F9C944</accession>
<organism evidence="1">
    <name type="scientific">marine sediment metagenome</name>
    <dbReference type="NCBI Taxonomy" id="412755"/>
    <lineage>
        <taxon>unclassified sequences</taxon>
        <taxon>metagenomes</taxon>
        <taxon>ecological metagenomes</taxon>
    </lineage>
</organism>
<dbReference type="EMBL" id="LAZR01034225">
    <property type="protein sequence ID" value="KKL45893.1"/>
    <property type="molecule type" value="Genomic_DNA"/>
</dbReference>
<sequence>MATNTFYDGIRSDEITFERPVGYLNVFVNAGVTFSFSVDDGVGFMFVPAGFHSFTVNPITRMQIRADGIWQIMAVQA</sequence>
<reference evidence="1" key="1">
    <citation type="journal article" date="2015" name="Nature">
        <title>Complex archaea that bridge the gap between prokaryotes and eukaryotes.</title>
        <authorList>
            <person name="Spang A."/>
            <person name="Saw J.H."/>
            <person name="Jorgensen S.L."/>
            <person name="Zaremba-Niedzwiedzka K."/>
            <person name="Martijn J."/>
            <person name="Lind A.E."/>
            <person name="van Eijk R."/>
            <person name="Schleper C."/>
            <person name="Guy L."/>
            <person name="Ettema T.J."/>
        </authorList>
    </citation>
    <scope>NUCLEOTIDE SEQUENCE</scope>
</reference>
<name>A0A0F9C944_9ZZZZ</name>
<evidence type="ECO:0000313" key="1">
    <source>
        <dbReference type="EMBL" id="KKL45893.1"/>
    </source>
</evidence>
<dbReference type="AlphaFoldDB" id="A0A0F9C944"/>